<organism evidence="6 7">
    <name type="scientific">Daucus carota subsp. sativus</name>
    <name type="common">Carrot</name>
    <dbReference type="NCBI Taxonomy" id="79200"/>
    <lineage>
        <taxon>Eukaryota</taxon>
        <taxon>Viridiplantae</taxon>
        <taxon>Streptophyta</taxon>
        <taxon>Embryophyta</taxon>
        <taxon>Tracheophyta</taxon>
        <taxon>Spermatophyta</taxon>
        <taxon>Magnoliopsida</taxon>
        <taxon>eudicotyledons</taxon>
        <taxon>Gunneridae</taxon>
        <taxon>Pentapetalae</taxon>
        <taxon>asterids</taxon>
        <taxon>campanulids</taxon>
        <taxon>Apiales</taxon>
        <taxon>Apiaceae</taxon>
        <taxon>Apioideae</taxon>
        <taxon>Scandiceae</taxon>
        <taxon>Daucinae</taxon>
        <taxon>Daucus</taxon>
        <taxon>Daucus sect. Daucus</taxon>
    </lineage>
</organism>
<reference evidence="6" key="1">
    <citation type="journal article" date="2016" name="Nat. Genet.">
        <title>A high-quality carrot genome assembly provides new insights into carotenoid accumulation and asterid genome evolution.</title>
        <authorList>
            <person name="Iorizzo M."/>
            <person name="Ellison S."/>
            <person name="Senalik D."/>
            <person name="Zeng P."/>
            <person name="Satapoomin P."/>
            <person name="Huang J."/>
            <person name="Bowman M."/>
            <person name="Iovene M."/>
            <person name="Sanseverino W."/>
            <person name="Cavagnaro P."/>
            <person name="Yildiz M."/>
            <person name="Macko-Podgorni A."/>
            <person name="Moranska E."/>
            <person name="Grzebelus E."/>
            <person name="Grzebelus D."/>
            <person name="Ashrafi H."/>
            <person name="Zheng Z."/>
            <person name="Cheng S."/>
            <person name="Spooner D."/>
            <person name="Van Deynze A."/>
            <person name="Simon P."/>
        </authorList>
    </citation>
    <scope>NUCLEOTIDE SEQUENCE</scope>
    <source>
        <tissue evidence="6">Leaf</tissue>
    </source>
</reference>
<gene>
    <name evidence="6" type="ORF">DCAR_0520333</name>
</gene>
<dbReference type="EMBL" id="CP093347">
    <property type="protein sequence ID" value="WOH00956.1"/>
    <property type="molecule type" value="Genomic_DNA"/>
</dbReference>
<sequence length="265" mass="30576">METSGIIVEKFIKFLTDADLMSEEMMLPEKILSKYVNVKSGGLKFIKFLKEEETMFDEFEHPRSFKKAFHLLPGYEEPGVTTISFFDYDFVEYIFPGTPLSSGLNSHALPVFGRIEIIVQPHHLYKYVYGVDISTDYIAITGLWKKKDYISIYSEEKGWKLQVGNRGGKSNRTTIHDGWIQFRDDLGLHLGDVVVLKCARNSIQHFALQVLRNHVDKMKKYCSAIMCLRYVEVVIFEIVSNGSEFCENVAYYCRTFVKLSNIELA</sequence>
<evidence type="ECO:0000313" key="6">
    <source>
        <dbReference type="EMBL" id="WOH00956.1"/>
    </source>
</evidence>
<dbReference type="GO" id="GO:0003677">
    <property type="term" value="F:DNA binding"/>
    <property type="evidence" value="ECO:0007669"/>
    <property type="project" value="UniProtKB-KW"/>
</dbReference>
<evidence type="ECO:0000256" key="4">
    <source>
        <dbReference type="ARBA" id="ARBA00023163"/>
    </source>
</evidence>
<accession>A0A164YGW8</accession>
<evidence type="ECO:0000313" key="7">
    <source>
        <dbReference type="Proteomes" id="UP000077755"/>
    </source>
</evidence>
<dbReference type="GO" id="GO:0005634">
    <property type="term" value="C:nucleus"/>
    <property type="evidence" value="ECO:0007669"/>
    <property type="project" value="UniProtKB-SubCell"/>
</dbReference>
<dbReference type="Proteomes" id="UP000077755">
    <property type="component" value="Chromosome 5"/>
</dbReference>
<dbReference type="InterPro" id="IPR015300">
    <property type="entry name" value="DNA-bd_pseudobarrel_sf"/>
</dbReference>
<protein>
    <submittedName>
        <fullName evidence="6">Uncharacterized protein</fullName>
    </submittedName>
</protein>
<keyword evidence="7" id="KW-1185">Reference proteome</keyword>
<evidence type="ECO:0000256" key="3">
    <source>
        <dbReference type="ARBA" id="ARBA00023125"/>
    </source>
</evidence>
<keyword evidence="2" id="KW-0805">Transcription regulation</keyword>
<dbReference type="Gramene" id="KZM94493">
    <property type="protein sequence ID" value="KZM94493"/>
    <property type="gene ID" value="DCAR_017736"/>
</dbReference>
<dbReference type="SUPFAM" id="SSF101936">
    <property type="entry name" value="DNA-binding pseudobarrel domain"/>
    <property type="match status" value="1"/>
</dbReference>
<dbReference type="AlphaFoldDB" id="A0A164YGW8"/>
<keyword evidence="4" id="KW-0804">Transcription</keyword>
<evidence type="ECO:0000256" key="5">
    <source>
        <dbReference type="ARBA" id="ARBA00023242"/>
    </source>
</evidence>
<comment type="subcellular location">
    <subcellularLocation>
        <location evidence="1">Nucleus</location>
    </subcellularLocation>
</comment>
<proteinExistence type="predicted"/>
<evidence type="ECO:0000256" key="1">
    <source>
        <dbReference type="ARBA" id="ARBA00004123"/>
    </source>
</evidence>
<dbReference type="Gene3D" id="2.40.330.10">
    <property type="entry name" value="DNA-binding pseudobarrel domain"/>
    <property type="match status" value="1"/>
</dbReference>
<evidence type="ECO:0000256" key="2">
    <source>
        <dbReference type="ARBA" id="ARBA00023015"/>
    </source>
</evidence>
<keyword evidence="3" id="KW-0238">DNA-binding</keyword>
<name>A0A164YGW8_DAUCS</name>
<reference evidence="6" key="2">
    <citation type="submission" date="2022-03" db="EMBL/GenBank/DDBJ databases">
        <title>Draft title - Genomic analysis of global carrot germplasm unveils the trajectory of domestication and the origin of high carotenoid orange carrot.</title>
        <authorList>
            <person name="Iorizzo M."/>
            <person name="Ellison S."/>
            <person name="Senalik D."/>
            <person name="Macko-Podgorni A."/>
            <person name="Grzebelus D."/>
            <person name="Bostan H."/>
            <person name="Rolling W."/>
            <person name="Curaba J."/>
            <person name="Simon P."/>
        </authorList>
    </citation>
    <scope>NUCLEOTIDE SEQUENCE</scope>
    <source>
        <tissue evidence="6">Leaf</tissue>
    </source>
</reference>
<keyword evidence="5" id="KW-0539">Nucleus</keyword>